<dbReference type="EMBL" id="FN653454">
    <property type="protein sequence ID" value="CBY15250.1"/>
    <property type="molecule type" value="Genomic_DNA"/>
</dbReference>
<gene>
    <name evidence="1" type="ORF">GSOID_T00012146001</name>
</gene>
<dbReference type="Proteomes" id="UP000001307">
    <property type="component" value="Unassembled WGS sequence"/>
</dbReference>
<accession>E4Y038</accession>
<dbReference type="GO" id="GO:0050482">
    <property type="term" value="P:arachidonate secretion"/>
    <property type="evidence" value="ECO:0007669"/>
    <property type="project" value="InterPro"/>
</dbReference>
<reference evidence="1" key="1">
    <citation type="journal article" date="2010" name="Science">
        <title>Plasticity of animal genome architecture unmasked by rapid evolution of a pelagic tunicate.</title>
        <authorList>
            <person name="Denoeud F."/>
            <person name="Henriet S."/>
            <person name="Mungpakdee S."/>
            <person name="Aury J.M."/>
            <person name="Da Silva C."/>
            <person name="Brinkmann H."/>
            <person name="Mikhaleva J."/>
            <person name="Olsen L.C."/>
            <person name="Jubin C."/>
            <person name="Canestro C."/>
            <person name="Bouquet J.M."/>
            <person name="Danks G."/>
            <person name="Poulain J."/>
            <person name="Campsteijn C."/>
            <person name="Adamski M."/>
            <person name="Cross I."/>
            <person name="Yadetie F."/>
            <person name="Muffato M."/>
            <person name="Louis A."/>
            <person name="Butcher S."/>
            <person name="Tsagkogeorga G."/>
            <person name="Konrad A."/>
            <person name="Singh S."/>
            <person name="Jensen M.F."/>
            <person name="Cong E.H."/>
            <person name="Eikeseth-Otteraa H."/>
            <person name="Noel B."/>
            <person name="Anthouard V."/>
            <person name="Porcel B.M."/>
            <person name="Kachouri-Lafond R."/>
            <person name="Nishino A."/>
            <person name="Ugolini M."/>
            <person name="Chourrout P."/>
            <person name="Nishida H."/>
            <person name="Aasland R."/>
            <person name="Huzurbazar S."/>
            <person name="Westhof E."/>
            <person name="Delsuc F."/>
            <person name="Lehrach H."/>
            <person name="Reinhardt R."/>
            <person name="Weissenbach J."/>
            <person name="Roy S.W."/>
            <person name="Artiguenave F."/>
            <person name="Postlethwait J.H."/>
            <person name="Manak J.R."/>
            <person name="Thompson E.M."/>
            <person name="Jaillon O."/>
            <person name="Du Pasquier L."/>
            <person name="Boudinot P."/>
            <person name="Liberles D.A."/>
            <person name="Volff J.N."/>
            <person name="Philippe H."/>
            <person name="Lenhard B."/>
            <person name="Roest Crollius H."/>
            <person name="Wincker P."/>
            <person name="Chourrout D."/>
        </authorList>
    </citation>
    <scope>NUCLEOTIDE SEQUENCE [LARGE SCALE GENOMIC DNA]</scope>
</reference>
<sequence length="571" mass="63607">MKFSIQLLAAAQATHYRAGSYEYKPNGSTIQVRRTMGWRRGFAGYGVDGCTEDHVNNQVVSDPMITEQIFDLNTGTELVPFGQQGTAGTYIVSEIEQSEKLDPGVHYCFGHQYEEISISKPFAHRATGCCTIEMNDDDGVVYKDGRYQFLSYVYDLTNNSPSFRIPAIWYIMFGCPDQRLHLSPTDADGDNIKCRWATLSEADRMSREIGNFNSFQLDEDNCIVTYIPENDNFGAGIKPLAIQVEDFDSNGNIRSSMPAQFMATVWTPEMPDAGGNGSTGGGVSAQLFSLTPFAEPDDESHEHESRSSSRKFKFPRAWRARGRRQADFPPYCSGLPTFTGDTPADGTIIDVFNEIDVDFFALYMLDDDTNFDMDRIVFSTPAGMTCSQVDKVTGKSTCSWVPTPAQRLVGEFDLCAIAYDPLNRNTDQICVTLRPFTRNAGRPVDAIDLAINAWKKCNRCSVDILYPATLLTSGWDYPLPLNGECFANTDFEKAICECDKALANALANEDSPNPAYQNYDEKECSVCGGSSLQKNVDIFFDGSLNLFFFKCLQDTLLYRNSSFGLPKIRNS</sequence>
<organism evidence="1">
    <name type="scientific">Oikopleura dioica</name>
    <name type="common">Tunicate</name>
    <dbReference type="NCBI Taxonomy" id="34765"/>
    <lineage>
        <taxon>Eukaryota</taxon>
        <taxon>Metazoa</taxon>
        <taxon>Chordata</taxon>
        <taxon>Tunicata</taxon>
        <taxon>Appendicularia</taxon>
        <taxon>Copelata</taxon>
        <taxon>Oikopleuridae</taxon>
        <taxon>Oikopleura</taxon>
    </lineage>
</organism>
<proteinExistence type="predicted"/>
<dbReference type="AlphaFoldDB" id="E4Y038"/>
<dbReference type="GO" id="GO:0004623">
    <property type="term" value="F:phospholipase A2 activity"/>
    <property type="evidence" value="ECO:0007669"/>
    <property type="project" value="InterPro"/>
</dbReference>
<dbReference type="OrthoDB" id="5964882at2759"/>
<dbReference type="GO" id="GO:0006644">
    <property type="term" value="P:phospholipid metabolic process"/>
    <property type="evidence" value="ECO:0007669"/>
    <property type="project" value="InterPro"/>
</dbReference>
<dbReference type="InterPro" id="IPR036444">
    <property type="entry name" value="PLipase_A2_dom_sf"/>
</dbReference>
<keyword evidence="2" id="KW-1185">Reference proteome</keyword>
<evidence type="ECO:0000313" key="2">
    <source>
        <dbReference type="Proteomes" id="UP000001307"/>
    </source>
</evidence>
<dbReference type="InParanoid" id="E4Y038"/>
<dbReference type="Gene3D" id="1.20.90.10">
    <property type="entry name" value="Phospholipase A2 domain"/>
    <property type="match status" value="1"/>
</dbReference>
<evidence type="ECO:0000313" key="1">
    <source>
        <dbReference type="EMBL" id="CBY15250.1"/>
    </source>
</evidence>
<name>E4Y038_OIKDI</name>
<protein>
    <submittedName>
        <fullName evidence="1">Uncharacterized protein</fullName>
    </submittedName>
</protein>
<dbReference type="SUPFAM" id="SSF48619">
    <property type="entry name" value="Phospholipase A2, PLA2"/>
    <property type="match status" value="1"/>
</dbReference>